<evidence type="ECO:0000256" key="1">
    <source>
        <dbReference type="SAM" id="MobiDB-lite"/>
    </source>
</evidence>
<gene>
    <name evidence="2" type="ORF">PoB_003007900</name>
</gene>
<reference evidence="2 3" key="1">
    <citation type="journal article" date="2021" name="Elife">
        <title>Chloroplast acquisition without the gene transfer in kleptoplastic sea slugs, Plakobranchus ocellatus.</title>
        <authorList>
            <person name="Maeda T."/>
            <person name="Takahashi S."/>
            <person name="Yoshida T."/>
            <person name="Shimamura S."/>
            <person name="Takaki Y."/>
            <person name="Nagai Y."/>
            <person name="Toyoda A."/>
            <person name="Suzuki Y."/>
            <person name="Arimoto A."/>
            <person name="Ishii H."/>
            <person name="Satoh N."/>
            <person name="Nishiyama T."/>
            <person name="Hasebe M."/>
            <person name="Maruyama T."/>
            <person name="Minagawa J."/>
            <person name="Obokata J."/>
            <person name="Shigenobu S."/>
        </authorList>
    </citation>
    <scope>NUCLEOTIDE SEQUENCE [LARGE SCALE GENOMIC DNA]</scope>
</reference>
<name>A0AAV4A7D2_9GAST</name>
<dbReference type="AlphaFoldDB" id="A0AAV4A7D2"/>
<dbReference type="Proteomes" id="UP000735302">
    <property type="component" value="Unassembled WGS sequence"/>
</dbReference>
<sequence>MACLQQGDHRLSGPPSGQGAGGGTRTIDRRALAYPRADSLSTVLPTPPSSPQQDDLRLSGHPSEQGAEVDLETAIKRPLQISWRVRNPIRHQSPLPLPGRTE</sequence>
<proteinExistence type="predicted"/>
<dbReference type="EMBL" id="BLXT01003727">
    <property type="protein sequence ID" value="GFO03574.1"/>
    <property type="molecule type" value="Genomic_DNA"/>
</dbReference>
<protein>
    <submittedName>
        <fullName evidence="2">Uncharacterized protein</fullName>
    </submittedName>
</protein>
<evidence type="ECO:0000313" key="3">
    <source>
        <dbReference type="Proteomes" id="UP000735302"/>
    </source>
</evidence>
<keyword evidence="3" id="KW-1185">Reference proteome</keyword>
<comment type="caution">
    <text evidence="2">The sequence shown here is derived from an EMBL/GenBank/DDBJ whole genome shotgun (WGS) entry which is preliminary data.</text>
</comment>
<feature type="region of interest" description="Disordered" evidence="1">
    <location>
        <begin position="1"/>
        <end position="102"/>
    </location>
</feature>
<organism evidence="2 3">
    <name type="scientific">Plakobranchus ocellatus</name>
    <dbReference type="NCBI Taxonomy" id="259542"/>
    <lineage>
        <taxon>Eukaryota</taxon>
        <taxon>Metazoa</taxon>
        <taxon>Spiralia</taxon>
        <taxon>Lophotrochozoa</taxon>
        <taxon>Mollusca</taxon>
        <taxon>Gastropoda</taxon>
        <taxon>Heterobranchia</taxon>
        <taxon>Euthyneura</taxon>
        <taxon>Panpulmonata</taxon>
        <taxon>Sacoglossa</taxon>
        <taxon>Placobranchoidea</taxon>
        <taxon>Plakobranchidae</taxon>
        <taxon>Plakobranchus</taxon>
    </lineage>
</organism>
<evidence type="ECO:0000313" key="2">
    <source>
        <dbReference type="EMBL" id="GFO03574.1"/>
    </source>
</evidence>
<accession>A0AAV4A7D2</accession>